<dbReference type="InterPro" id="IPR006102">
    <property type="entry name" value="Ig-like_GH2"/>
</dbReference>
<dbReference type="Pfam" id="PF02836">
    <property type="entry name" value="Glyco_hydro_2_C"/>
    <property type="match status" value="1"/>
</dbReference>
<dbReference type="Pfam" id="PF00703">
    <property type="entry name" value="Glyco_hydro_2"/>
    <property type="match status" value="1"/>
</dbReference>
<dbReference type="InterPro" id="IPR043534">
    <property type="entry name" value="EBDG/EBM"/>
</dbReference>
<dbReference type="Pfam" id="PF18368">
    <property type="entry name" value="Ig_GlcNase"/>
    <property type="match status" value="1"/>
</dbReference>
<keyword evidence="2 10" id="KW-0378">Hydrolase</keyword>
<keyword evidence="3" id="KW-0326">Glycosidase</keyword>
<dbReference type="AlphaFoldDB" id="A0A7Y7QVW3"/>
<dbReference type="PANTHER" id="PTHR43536">
    <property type="entry name" value="MANNOSYLGLYCOPROTEIN ENDO-BETA-MANNOSIDASE"/>
    <property type="match status" value="1"/>
</dbReference>
<dbReference type="EMBL" id="JABEOV010000015">
    <property type="protein sequence ID" value="NNG53918.1"/>
    <property type="molecule type" value="Genomic_DNA"/>
</dbReference>
<evidence type="ECO:0000256" key="4">
    <source>
        <dbReference type="SAM" id="SignalP"/>
    </source>
</evidence>
<dbReference type="Gene3D" id="2.60.120.260">
    <property type="entry name" value="Galactose-binding domain-like"/>
    <property type="match status" value="1"/>
</dbReference>
<dbReference type="InterPro" id="IPR017853">
    <property type="entry name" value="GH"/>
</dbReference>
<reference evidence="11 12" key="1">
    <citation type="submission" date="2020-05" db="EMBL/GenBank/DDBJ databases">
        <title>Draft Genome Sequences of Sphingomonas sp. Isolated from the International Space Station.</title>
        <authorList>
            <person name="Bijlani S."/>
            <person name="Singh N.K."/>
            <person name="Mason C.E."/>
            <person name="Wang C.C."/>
            <person name="Venkateswaran K."/>
        </authorList>
    </citation>
    <scope>NUCLEOTIDE SEQUENCE [LARGE SCALE GENOMIC DNA]</scope>
    <source>
        <strain evidence="9 12">IIF7SW-B5</strain>
        <strain evidence="10">ISS-IIF7SWP</strain>
    </source>
</reference>
<feature type="chain" id="PRO_5031049521" evidence="4">
    <location>
        <begin position="39"/>
        <end position="1158"/>
    </location>
</feature>
<dbReference type="GO" id="GO:0004553">
    <property type="term" value="F:hydrolase activity, hydrolyzing O-glycosyl compounds"/>
    <property type="evidence" value="ECO:0007669"/>
    <property type="project" value="InterPro"/>
</dbReference>
<dbReference type="InterPro" id="IPR013783">
    <property type="entry name" value="Ig-like_fold"/>
</dbReference>
<dbReference type="SUPFAM" id="SSF49785">
    <property type="entry name" value="Galactose-binding domain-like"/>
    <property type="match status" value="1"/>
</dbReference>
<evidence type="ECO:0000259" key="8">
    <source>
        <dbReference type="Pfam" id="PF22666"/>
    </source>
</evidence>
<sequence>MLYPAAIRKGDGMSVAAARAMGALASMTALCWGLAASAQTTTAPATPLGPINADLPQGGDAYRRAIVATPVVASSWTLSAWVQPKTVQGKGTTMLIGGFGDPKAGPRRYLALVDGQPALVTEAGVVQGGGDADRNKWTHIAASYDGKVVRLFVNGRQVVQRGLSLEPVTGVATLAPRDYQPVFAGKVIDFRMVREVVDPLTLRLAARRAPDPAKLALQTGSPSWPYQTRQMQGQTVPQDAWTLPQSKAPIPASGTAKPEPKDPALVSTATGQWAVNGWRLIEAAKVGPGGADLSQGNFDASKWYAATVPGTVLTTLVDRGVYPDPAVGLNNLAIPETLARQDYWYRTEFDTPPEAAGRQMWLTFNGVNYSAEVWVNGRMTGTMKGAFIRGRFPVTLAAGRNAIAVRVSPPPHPGIAHEESMTAGVGENGGVQMMDGPTFVATEGWDWIPSVRDRNTGLWQGVTLAATGPAVMGDPQVVTTLPKPDNSVADIEIAVPVTNTGQAPVTTTVRAVFDDVVVEKPVTVAPGQTIRAVLSPSEFPQLSVKNPRLWWPNGYGDPALHKLAITAAVDGALSDSKALRFGMRQVTYDLSLFDDDGDLERVTLDLNRVRGGPKVIDTSHKGIRKTANGWAMSFTPGGDQSAAVAKVTDDPRLAPYLTLRVNGVRIAARGGNIGMDDYMKRVDRAHLEPFFRLHRDAHLNIIRNWVGQNTEESFFDLADEYGLMVLSDFWESTQDYNMEAEDPQLFLANATDVVRRFRNHPSIVAWFGRNEGVPQPILNNGLDTLLRAEDGTRLYMPSSNAVNLQGSGPYNWRPPVEYFTTHAKGFSVEVGTPSLPTLEAWKRAIPAEADRWPIGDVWAYHDWHQTGNGAVKSFTDALEKRFGAPTGLEDFERKAQMMEYESYRAIFEGMNAGLWTENSGRMLWMTQPAWPSSAWQIFSSDYDTHAAFYGVKKAAEPIHVQMNLPDHRVVLVNNTRDALKGVQVRARVVGLDGRSEGDQEAKVVANAEGVTPVLNLDLASAMKRGAVLVRLEATDAGGQVLSTNSYWQAADDAGYRALTTMGAATVTANTSLEGQGEETTANITLTNSGSVPAVETKLTVMNADGTQVLPAYFSDNYVTLLPGETRVIEIRFPSAKADKPTVAIRGWNVTATQAELRP</sequence>
<feature type="domain" description="Beta-mannosidase-like galactose-binding" evidence="8">
    <location>
        <begin position="299"/>
        <end position="460"/>
    </location>
</feature>
<dbReference type="Proteomes" id="UP000557656">
    <property type="component" value="Unassembled WGS sequence"/>
</dbReference>
<evidence type="ECO:0000256" key="3">
    <source>
        <dbReference type="ARBA" id="ARBA00023295"/>
    </source>
</evidence>
<evidence type="ECO:0000256" key="1">
    <source>
        <dbReference type="ARBA" id="ARBA00007401"/>
    </source>
</evidence>
<evidence type="ECO:0000313" key="12">
    <source>
        <dbReference type="Proteomes" id="UP000557656"/>
    </source>
</evidence>
<dbReference type="InterPro" id="IPR013320">
    <property type="entry name" value="ConA-like_dom_sf"/>
</dbReference>
<dbReference type="Proteomes" id="UP000531581">
    <property type="component" value="Unassembled WGS sequence"/>
</dbReference>
<keyword evidence="12" id="KW-1185">Reference proteome</keyword>
<dbReference type="Pfam" id="PF13385">
    <property type="entry name" value="Laminin_G_3"/>
    <property type="match status" value="1"/>
</dbReference>
<gene>
    <name evidence="9" type="ORF">HKX05_11200</name>
    <name evidence="10" type="ORF">HLV41_08055</name>
</gene>
<dbReference type="PANTHER" id="PTHR43536:SF1">
    <property type="entry name" value="MANNOSYLGLYCOPROTEIN ENDO-BETA-MANNOSIDASE"/>
    <property type="match status" value="1"/>
</dbReference>
<comment type="similarity">
    <text evidence="1">Belongs to the glycosyl hydrolase 2 family.</text>
</comment>
<name>A0A7Y7QVW3_9SPHN</name>
<organism evidence="10 11">
    <name type="scientific">Sphingomonas sanguinis</name>
    <dbReference type="NCBI Taxonomy" id="33051"/>
    <lineage>
        <taxon>Bacteria</taxon>
        <taxon>Pseudomonadati</taxon>
        <taxon>Pseudomonadota</taxon>
        <taxon>Alphaproteobacteria</taxon>
        <taxon>Sphingomonadales</taxon>
        <taxon>Sphingomonadaceae</taxon>
        <taxon>Sphingomonas</taxon>
    </lineage>
</organism>
<dbReference type="InterPro" id="IPR036156">
    <property type="entry name" value="Beta-gal/glucu_dom_sf"/>
</dbReference>
<dbReference type="InterPro" id="IPR041351">
    <property type="entry name" value="Ig_GlcNase"/>
</dbReference>
<feature type="domain" description="Glycoside hydrolase family 2 immunoglobulin-like beta-sandwich" evidence="5">
    <location>
        <begin position="482"/>
        <end position="584"/>
    </location>
</feature>
<evidence type="ECO:0000259" key="5">
    <source>
        <dbReference type="Pfam" id="PF00703"/>
    </source>
</evidence>
<keyword evidence="4" id="KW-0732">Signal</keyword>
<feature type="domain" description="Glycoside hydrolase family 2 catalytic" evidence="6">
    <location>
        <begin position="711"/>
        <end position="795"/>
    </location>
</feature>
<dbReference type="Gene3D" id="2.60.40.10">
    <property type="entry name" value="Immunoglobulins"/>
    <property type="match status" value="2"/>
</dbReference>
<evidence type="ECO:0000259" key="7">
    <source>
        <dbReference type="Pfam" id="PF18368"/>
    </source>
</evidence>
<proteinExistence type="inferred from homology"/>
<evidence type="ECO:0000313" key="9">
    <source>
        <dbReference type="EMBL" id="NNG53918.1"/>
    </source>
</evidence>
<dbReference type="InterPro" id="IPR054593">
    <property type="entry name" value="Beta-mannosidase-like_N2"/>
</dbReference>
<comment type="caution">
    <text evidence="10">The sequence shown here is derived from an EMBL/GenBank/DDBJ whole genome shotgun (WGS) entry which is preliminary data.</text>
</comment>
<dbReference type="Pfam" id="PF22666">
    <property type="entry name" value="Glyco_hydro_2_N2"/>
    <property type="match status" value="1"/>
</dbReference>
<protein>
    <submittedName>
        <fullName evidence="10">Glycoside hydrolase family 2</fullName>
    </submittedName>
</protein>
<dbReference type="Gene3D" id="2.60.120.200">
    <property type="match status" value="1"/>
</dbReference>
<dbReference type="EMBL" id="JABYQV010000005">
    <property type="protein sequence ID" value="NVP30993.1"/>
    <property type="molecule type" value="Genomic_DNA"/>
</dbReference>
<dbReference type="Gene3D" id="3.20.20.80">
    <property type="entry name" value="Glycosidases"/>
    <property type="match status" value="1"/>
</dbReference>
<evidence type="ECO:0000259" key="6">
    <source>
        <dbReference type="Pfam" id="PF02836"/>
    </source>
</evidence>
<dbReference type="InterPro" id="IPR008979">
    <property type="entry name" value="Galactose-bd-like_sf"/>
</dbReference>
<dbReference type="SUPFAM" id="SSF51445">
    <property type="entry name" value="(Trans)glycosidases"/>
    <property type="match status" value="1"/>
</dbReference>
<dbReference type="GO" id="GO:0005975">
    <property type="term" value="P:carbohydrate metabolic process"/>
    <property type="evidence" value="ECO:0007669"/>
    <property type="project" value="InterPro"/>
</dbReference>
<dbReference type="SUPFAM" id="SSF49303">
    <property type="entry name" value="beta-Galactosidase/glucuronidase domain"/>
    <property type="match status" value="3"/>
</dbReference>
<feature type="domain" description="Exo-beta-D-glucosaminidase Ig-fold" evidence="7">
    <location>
        <begin position="1045"/>
        <end position="1149"/>
    </location>
</feature>
<feature type="signal peptide" evidence="4">
    <location>
        <begin position="1"/>
        <end position="38"/>
    </location>
</feature>
<dbReference type="SUPFAM" id="SSF49899">
    <property type="entry name" value="Concanavalin A-like lectins/glucanases"/>
    <property type="match status" value="1"/>
</dbReference>
<evidence type="ECO:0000313" key="11">
    <source>
        <dbReference type="Proteomes" id="UP000531581"/>
    </source>
</evidence>
<evidence type="ECO:0000256" key="2">
    <source>
        <dbReference type="ARBA" id="ARBA00022801"/>
    </source>
</evidence>
<dbReference type="InterPro" id="IPR006103">
    <property type="entry name" value="Glyco_hydro_2_cat"/>
</dbReference>
<evidence type="ECO:0000313" key="10">
    <source>
        <dbReference type="EMBL" id="NVP30993.1"/>
    </source>
</evidence>
<accession>A0A7Y7QVW3</accession>